<comment type="caution">
    <text evidence="1">The sequence shown here is derived from an EMBL/GenBank/DDBJ whole genome shotgun (WGS) entry which is preliminary data.</text>
</comment>
<accession>A0ABW5QYI2</accession>
<gene>
    <name evidence="1" type="ORF">ACFSW5_14385</name>
</gene>
<sequence>MEKKQWTAPSVEVLHISETMAGQGVTKMDFTYVDGKLVDIDVYDS</sequence>
<name>A0ABW5QYI2_9BACL</name>
<evidence type="ECO:0000313" key="2">
    <source>
        <dbReference type="Proteomes" id="UP001597493"/>
    </source>
</evidence>
<keyword evidence="2" id="KW-1185">Reference proteome</keyword>
<dbReference type="Proteomes" id="UP001597493">
    <property type="component" value="Unassembled WGS sequence"/>
</dbReference>
<evidence type="ECO:0000313" key="1">
    <source>
        <dbReference type="EMBL" id="MFD2661439.1"/>
    </source>
</evidence>
<dbReference type="RefSeq" id="WP_379274272.1">
    <property type="nucleotide sequence ID" value="NZ_JBHUGT010000043.1"/>
</dbReference>
<protein>
    <submittedName>
        <fullName evidence="1">Paeninodin family lasso peptide</fullName>
    </submittedName>
</protein>
<dbReference type="NCBIfam" id="NF033524">
    <property type="entry name" value="lasso_PadeA_fam"/>
    <property type="match status" value="1"/>
</dbReference>
<proteinExistence type="predicted"/>
<reference evidence="2" key="1">
    <citation type="journal article" date="2019" name="Int. J. Syst. Evol. Microbiol.">
        <title>The Global Catalogue of Microorganisms (GCM) 10K type strain sequencing project: providing services to taxonomists for standard genome sequencing and annotation.</title>
        <authorList>
            <consortium name="The Broad Institute Genomics Platform"/>
            <consortium name="The Broad Institute Genome Sequencing Center for Infectious Disease"/>
            <person name="Wu L."/>
            <person name="Ma J."/>
        </authorList>
    </citation>
    <scope>NUCLEOTIDE SEQUENCE [LARGE SCALE GENOMIC DNA]</scope>
    <source>
        <strain evidence="2">TISTR 1827</strain>
    </source>
</reference>
<dbReference type="InterPro" id="IPR049825">
    <property type="entry name" value="Lasso_PadeA-like"/>
</dbReference>
<organism evidence="1 2">
    <name type="scientific">Paenibacillus thailandensis</name>
    <dbReference type="NCBI Taxonomy" id="393250"/>
    <lineage>
        <taxon>Bacteria</taxon>
        <taxon>Bacillati</taxon>
        <taxon>Bacillota</taxon>
        <taxon>Bacilli</taxon>
        <taxon>Bacillales</taxon>
        <taxon>Paenibacillaceae</taxon>
        <taxon>Paenibacillus</taxon>
    </lineage>
</organism>
<dbReference type="EMBL" id="JBHUMY010000013">
    <property type="protein sequence ID" value="MFD2661439.1"/>
    <property type="molecule type" value="Genomic_DNA"/>
</dbReference>